<proteinExistence type="predicted"/>
<evidence type="ECO:0000313" key="1">
    <source>
        <dbReference type="EMBL" id="KOO49693.1"/>
    </source>
</evidence>
<dbReference type="OrthoDB" id="2452826at2"/>
<gene>
    <name evidence="1" type="ORF">AMD00_15300</name>
</gene>
<comment type="caution">
    <text evidence="1">The sequence shown here is derived from an EMBL/GenBank/DDBJ whole genome shotgun (WGS) entry which is preliminary data.</text>
</comment>
<sequence length="112" mass="13469">MARYMIRIPDLRSSIHSVKSFKWYLVYAPKNRSKKVIISSEGSYEERHDVYIDNHFFDTVSVDLTRNHILLHQRSMPYEQSEENLKALLTTIYVIAEPNTFYFFTYGRKKKR</sequence>
<dbReference type="EMBL" id="LILB01000005">
    <property type="protein sequence ID" value="KOO49693.1"/>
    <property type="molecule type" value="Genomic_DNA"/>
</dbReference>
<dbReference type="GeneID" id="301137461"/>
<dbReference type="RefSeq" id="WP_053417870.1">
    <property type="nucleotide sequence ID" value="NZ_JBCMHV010000009.1"/>
</dbReference>
<accession>A0A0M0LG54</accession>
<evidence type="ECO:0000313" key="2">
    <source>
        <dbReference type="Proteomes" id="UP000036867"/>
    </source>
</evidence>
<protein>
    <submittedName>
        <fullName evidence="1">Uncharacterized protein</fullName>
    </submittedName>
</protein>
<keyword evidence="2" id="KW-1185">Reference proteome</keyword>
<reference evidence="2" key="1">
    <citation type="submission" date="2015-08" db="EMBL/GenBank/DDBJ databases">
        <title>Fjat-10028 dsm 16317.</title>
        <authorList>
            <person name="Liu B."/>
            <person name="Wang J."/>
            <person name="Zhu Y."/>
            <person name="Liu G."/>
            <person name="Chen Q."/>
            <person name="Chen Z."/>
            <person name="Lan J."/>
            <person name="Che J."/>
            <person name="Ge C."/>
            <person name="Shi H."/>
            <person name="Pan Z."/>
            <person name="Liu X."/>
        </authorList>
    </citation>
    <scope>NUCLEOTIDE SEQUENCE [LARGE SCALE GENOMIC DNA]</scope>
    <source>
        <strain evidence="2">DSM 16317</strain>
    </source>
</reference>
<name>A0A0M0LG54_9BACL</name>
<dbReference type="AlphaFoldDB" id="A0A0M0LG54"/>
<organism evidence="1 2">
    <name type="scientific">Viridibacillus arvi</name>
    <dbReference type="NCBI Taxonomy" id="263475"/>
    <lineage>
        <taxon>Bacteria</taxon>
        <taxon>Bacillati</taxon>
        <taxon>Bacillota</taxon>
        <taxon>Bacilli</taxon>
        <taxon>Bacillales</taxon>
        <taxon>Caryophanaceae</taxon>
        <taxon>Viridibacillus</taxon>
    </lineage>
</organism>
<dbReference type="Proteomes" id="UP000036867">
    <property type="component" value="Unassembled WGS sequence"/>
</dbReference>